<dbReference type="PANTHER" id="PTHR42085:SF2">
    <property type="entry name" value="F-BOX DOMAIN-CONTAINING PROTEIN"/>
    <property type="match status" value="1"/>
</dbReference>
<organism evidence="1 2">
    <name type="scientific">Truncatella angustata</name>
    <dbReference type="NCBI Taxonomy" id="152316"/>
    <lineage>
        <taxon>Eukaryota</taxon>
        <taxon>Fungi</taxon>
        <taxon>Dikarya</taxon>
        <taxon>Ascomycota</taxon>
        <taxon>Pezizomycotina</taxon>
        <taxon>Sordariomycetes</taxon>
        <taxon>Xylariomycetidae</taxon>
        <taxon>Amphisphaeriales</taxon>
        <taxon>Sporocadaceae</taxon>
        <taxon>Truncatella</taxon>
    </lineage>
</organism>
<dbReference type="EMBL" id="JAGPXC010000007">
    <property type="protein sequence ID" value="KAH6648427.1"/>
    <property type="molecule type" value="Genomic_DNA"/>
</dbReference>
<protein>
    <submittedName>
        <fullName evidence="1">Uncharacterized protein</fullName>
    </submittedName>
</protein>
<gene>
    <name evidence="1" type="ORF">BKA67DRAFT_661403</name>
</gene>
<proteinExistence type="predicted"/>
<dbReference type="PANTHER" id="PTHR42085">
    <property type="entry name" value="F-BOX DOMAIN-CONTAINING PROTEIN"/>
    <property type="match status" value="1"/>
</dbReference>
<dbReference type="OrthoDB" id="4764659at2759"/>
<dbReference type="RefSeq" id="XP_045954934.1">
    <property type="nucleotide sequence ID" value="XM_046107804.1"/>
</dbReference>
<evidence type="ECO:0000313" key="1">
    <source>
        <dbReference type="EMBL" id="KAH6648427.1"/>
    </source>
</evidence>
<evidence type="ECO:0000313" key="2">
    <source>
        <dbReference type="Proteomes" id="UP000758603"/>
    </source>
</evidence>
<dbReference type="Proteomes" id="UP000758603">
    <property type="component" value="Unassembled WGS sequence"/>
</dbReference>
<dbReference type="GeneID" id="70136695"/>
<keyword evidence="2" id="KW-1185">Reference proteome</keyword>
<dbReference type="AlphaFoldDB" id="A0A9P8ZT96"/>
<reference evidence="1" key="1">
    <citation type="journal article" date="2021" name="Nat. Commun.">
        <title>Genetic determinants of endophytism in the Arabidopsis root mycobiome.</title>
        <authorList>
            <person name="Mesny F."/>
            <person name="Miyauchi S."/>
            <person name="Thiergart T."/>
            <person name="Pickel B."/>
            <person name="Atanasova L."/>
            <person name="Karlsson M."/>
            <person name="Huettel B."/>
            <person name="Barry K.W."/>
            <person name="Haridas S."/>
            <person name="Chen C."/>
            <person name="Bauer D."/>
            <person name="Andreopoulos W."/>
            <person name="Pangilinan J."/>
            <person name="LaButti K."/>
            <person name="Riley R."/>
            <person name="Lipzen A."/>
            <person name="Clum A."/>
            <person name="Drula E."/>
            <person name="Henrissat B."/>
            <person name="Kohler A."/>
            <person name="Grigoriev I.V."/>
            <person name="Martin F.M."/>
            <person name="Hacquard S."/>
        </authorList>
    </citation>
    <scope>NUCLEOTIDE SEQUENCE</scope>
    <source>
        <strain evidence="1">MPI-SDFR-AT-0073</strain>
    </source>
</reference>
<name>A0A9P8ZT96_9PEZI</name>
<dbReference type="InterPro" id="IPR038883">
    <property type="entry name" value="AN11006-like"/>
</dbReference>
<comment type="caution">
    <text evidence="1">The sequence shown here is derived from an EMBL/GenBank/DDBJ whole genome shotgun (WGS) entry which is preliminary data.</text>
</comment>
<accession>A0A9P8ZT96</accession>
<sequence>MADDQITGAVVVCTGAENNDSSSCTEPRPFFAFPLEIRRMIYKNLLSCEGVITNLAATTFHTEIMRTCRQIHYEAHQVLYEENTWHFEINSSGWNPRYEEDFDIDEEIALFLRSGSGFETIYIKFGDYLKVSNHDYDLLAFNPCETDYGLRLEHIRRVQVTVKVKHVSEHNAACRAVVELVVSLQAILDLQHLEVFLEGPEKYVPGSQYYVLEPFRKLKDVGEVTFHGINHQYAEYLTRKMKGLGPVKSLPYMFKASQRLMKNACVSGIESCMRNAVREGDLQRFKELRTELVSETEKYRRHALDLLFEFDVDEQGAQEPGSWIVPKP</sequence>